<evidence type="ECO:0000259" key="4">
    <source>
        <dbReference type="PROSITE" id="PS51165"/>
    </source>
</evidence>
<dbReference type="PANTHER" id="PTHR47313">
    <property type="entry name" value="RIBOSOMAL RNA LARGE SUBUNIT METHYLTRANSFERASE K/L"/>
    <property type="match status" value="1"/>
</dbReference>
<dbReference type="SUPFAM" id="SSF53335">
    <property type="entry name" value="S-adenosyl-L-methionine-dependent methyltransferases"/>
    <property type="match status" value="1"/>
</dbReference>
<dbReference type="GO" id="GO:0003723">
    <property type="term" value="F:RNA binding"/>
    <property type="evidence" value="ECO:0007669"/>
    <property type="project" value="UniProtKB-UniRule"/>
</dbReference>
<dbReference type="InterPro" id="IPR000241">
    <property type="entry name" value="RlmKL-like_Mtase"/>
</dbReference>
<dbReference type="EMBL" id="JAAEAA010000009">
    <property type="protein sequence ID" value="NDK55948.1"/>
    <property type="molecule type" value="Genomic_DNA"/>
</dbReference>
<dbReference type="PROSITE" id="PS00092">
    <property type="entry name" value="N6_MTASE"/>
    <property type="match status" value="1"/>
</dbReference>
<dbReference type="Pfam" id="PF22020">
    <property type="entry name" value="RlmL_1st"/>
    <property type="match status" value="1"/>
</dbReference>
<dbReference type="InterPro" id="IPR054170">
    <property type="entry name" value="RlmL_1st"/>
</dbReference>
<dbReference type="PROSITE" id="PS51165">
    <property type="entry name" value="THUMP"/>
    <property type="match status" value="1"/>
</dbReference>
<accession>A0A6B2H1D7</accession>
<dbReference type="Gene3D" id="3.40.50.150">
    <property type="entry name" value="Vaccinia Virus protein VP39"/>
    <property type="match status" value="1"/>
</dbReference>
<evidence type="ECO:0000313" key="5">
    <source>
        <dbReference type="EMBL" id="NDK55948.1"/>
    </source>
</evidence>
<dbReference type="GO" id="GO:0008990">
    <property type="term" value="F:rRNA (guanine-N2-)-methyltransferase activity"/>
    <property type="evidence" value="ECO:0007669"/>
    <property type="project" value="TreeGrafter"/>
</dbReference>
<keyword evidence="6" id="KW-1185">Reference proteome</keyword>
<reference evidence="5 6" key="1">
    <citation type="submission" date="2020-01" db="EMBL/GenBank/DDBJ databases">
        <authorList>
            <person name="Kim M.K."/>
        </authorList>
    </citation>
    <scope>NUCLEOTIDE SEQUENCE [LARGE SCALE GENOMIC DNA]</scope>
    <source>
        <strain evidence="5 6">BT213</strain>
    </source>
</reference>
<dbReference type="InterPro" id="IPR002052">
    <property type="entry name" value="DNA_methylase_N6_adenine_CS"/>
</dbReference>
<dbReference type="PANTHER" id="PTHR47313:SF1">
    <property type="entry name" value="RIBOSOMAL RNA LARGE SUBUNIT METHYLTRANSFERASE K_L"/>
    <property type="match status" value="1"/>
</dbReference>
<proteinExistence type="predicted"/>
<dbReference type="RefSeq" id="WP_162346009.1">
    <property type="nucleotide sequence ID" value="NZ_JAAEAA010000009.1"/>
</dbReference>
<protein>
    <submittedName>
        <fullName evidence="5">Methyltransferase</fullName>
    </submittedName>
</protein>
<keyword evidence="1 5" id="KW-0489">Methyltransferase</keyword>
<dbReference type="GO" id="GO:0070043">
    <property type="term" value="F:rRNA (guanine-N7-)-methyltransferase activity"/>
    <property type="evidence" value="ECO:0007669"/>
    <property type="project" value="TreeGrafter"/>
</dbReference>
<dbReference type="Proteomes" id="UP000478546">
    <property type="component" value="Unassembled WGS sequence"/>
</dbReference>
<dbReference type="SMART" id="SM00981">
    <property type="entry name" value="THUMP"/>
    <property type="match status" value="1"/>
</dbReference>
<comment type="caution">
    <text evidence="5">The sequence shown here is derived from an EMBL/GenBank/DDBJ whole genome shotgun (WGS) entry which is preliminary data.</text>
</comment>
<dbReference type="InterPro" id="IPR004114">
    <property type="entry name" value="THUMP_dom"/>
</dbReference>
<evidence type="ECO:0000256" key="2">
    <source>
        <dbReference type="ARBA" id="ARBA00022679"/>
    </source>
</evidence>
<dbReference type="InterPro" id="IPR029063">
    <property type="entry name" value="SAM-dependent_MTases_sf"/>
</dbReference>
<keyword evidence="2 5" id="KW-0808">Transferase</keyword>
<evidence type="ECO:0000313" key="6">
    <source>
        <dbReference type="Proteomes" id="UP000478546"/>
    </source>
</evidence>
<gene>
    <name evidence="5" type="ORF">GWO68_08465</name>
</gene>
<organism evidence="5 6">
    <name type="scientific">Pontibacter fetidus</name>
    <dbReference type="NCBI Taxonomy" id="2700082"/>
    <lineage>
        <taxon>Bacteria</taxon>
        <taxon>Pseudomonadati</taxon>
        <taxon>Bacteroidota</taxon>
        <taxon>Cytophagia</taxon>
        <taxon>Cytophagales</taxon>
        <taxon>Hymenobacteraceae</taxon>
        <taxon>Pontibacter</taxon>
    </lineage>
</organism>
<dbReference type="CDD" id="cd02440">
    <property type="entry name" value="AdoMet_MTases"/>
    <property type="match status" value="1"/>
</dbReference>
<keyword evidence="3" id="KW-0694">RNA-binding</keyword>
<evidence type="ECO:0000256" key="3">
    <source>
        <dbReference type="PROSITE-ProRule" id="PRU00529"/>
    </source>
</evidence>
<feature type="domain" description="THUMP" evidence="4">
    <location>
        <begin position="59"/>
        <end position="170"/>
    </location>
</feature>
<dbReference type="CDD" id="cd11715">
    <property type="entry name" value="THUMP_AdoMetMT"/>
    <property type="match status" value="1"/>
</dbReference>
<name>A0A6B2H1D7_9BACT</name>
<dbReference type="Pfam" id="PF02926">
    <property type="entry name" value="THUMP"/>
    <property type="match status" value="1"/>
</dbReference>
<dbReference type="Gene3D" id="3.30.2130.30">
    <property type="match status" value="1"/>
</dbReference>
<sequence length="401" mass="45677">MAKPNFKPKQKQKQTENFNIIATTLAGLEEVLADELRALDMEYVKVGNRVVSCSGNLRQLYEANLWCRTAIRILKPIRNFKARNEDDLYEQVQKTNWSEYFDLDQTFAIDAVVSHSTFEHSLFVAQLTKDAIVDQFRKKTGERPSVDRIRPDVRLNLHMHENMVTLSLDSSGDSLHRRGYRLQTNVAPLNEVLAAGIISLSGWDKKSTFIDPMAGSGTFLIEAAMMAQNIAPGLFRRDPFGFENWKDYNKELFEMVWRTAEAKEKREPQAEIIGYDIDPDYVEAARTNIANAGLEHVIKVEEADFFKTNAPTEHGVLVMNPPYNERILSDDINLLYKNIGDTLKNNYQGFDAFVFTGNLDAAKSIGLRASRRTPLYNGAIDCRLLKYELYGGSKRGEEQKD</sequence>
<dbReference type="Pfam" id="PF01170">
    <property type="entry name" value="UPF0020"/>
    <property type="match status" value="1"/>
</dbReference>
<dbReference type="AlphaFoldDB" id="A0A6B2H1D7"/>
<evidence type="ECO:0000256" key="1">
    <source>
        <dbReference type="ARBA" id="ARBA00022603"/>
    </source>
</evidence>